<reference evidence="3" key="1">
    <citation type="submission" date="2022-02" db="EMBL/GenBank/DDBJ databases">
        <title>Paenibacillus sp. MBLB1832 Whole Genome Shotgun Sequencing.</title>
        <authorList>
            <person name="Hwang C.Y."/>
            <person name="Cho E.-S."/>
            <person name="Seo M.-J."/>
        </authorList>
    </citation>
    <scope>NUCLEOTIDE SEQUENCE</scope>
    <source>
        <strain evidence="3">MBLB1832</strain>
    </source>
</reference>
<proteinExistence type="predicted"/>
<evidence type="ECO:0000313" key="3">
    <source>
        <dbReference type="EMBL" id="WNR45991.1"/>
    </source>
</evidence>
<dbReference type="GO" id="GO:0016787">
    <property type="term" value="F:hydrolase activity"/>
    <property type="evidence" value="ECO:0007669"/>
    <property type="project" value="UniProtKB-KW"/>
</dbReference>
<name>A0AA96LRP9_9BACL</name>
<dbReference type="KEGG" id="proo:MJB10_07820"/>
<dbReference type="Proteomes" id="UP001304650">
    <property type="component" value="Chromosome"/>
</dbReference>
<keyword evidence="1" id="KW-0378">Hydrolase</keyword>
<dbReference type="InterPro" id="IPR036514">
    <property type="entry name" value="SGNH_hydro_sf"/>
</dbReference>
<organism evidence="3 4">
    <name type="scientific">Paenibacillus roseopurpureus</name>
    <dbReference type="NCBI Taxonomy" id="2918901"/>
    <lineage>
        <taxon>Bacteria</taxon>
        <taxon>Bacillati</taxon>
        <taxon>Bacillota</taxon>
        <taxon>Bacilli</taxon>
        <taxon>Bacillales</taxon>
        <taxon>Paenibacillaceae</taxon>
        <taxon>Paenibacillus</taxon>
    </lineage>
</organism>
<evidence type="ECO:0000313" key="4">
    <source>
        <dbReference type="Proteomes" id="UP001304650"/>
    </source>
</evidence>
<dbReference type="Gene3D" id="3.40.50.1110">
    <property type="entry name" value="SGNH hydrolase"/>
    <property type="match status" value="1"/>
</dbReference>
<dbReference type="InterPro" id="IPR005181">
    <property type="entry name" value="SASA"/>
</dbReference>
<keyword evidence="4" id="KW-1185">Reference proteome</keyword>
<accession>A0AA96LRP9</accession>
<dbReference type="AlphaFoldDB" id="A0AA96LRP9"/>
<dbReference type="SUPFAM" id="SSF52266">
    <property type="entry name" value="SGNH hydrolase"/>
    <property type="match status" value="1"/>
</dbReference>
<evidence type="ECO:0000259" key="2">
    <source>
        <dbReference type="Pfam" id="PF03629"/>
    </source>
</evidence>
<dbReference type="RefSeq" id="WP_314803218.1">
    <property type="nucleotide sequence ID" value="NZ_CP130319.1"/>
</dbReference>
<protein>
    <submittedName>
        <fullName evidence="3">Sialate O-acetylesterase</fullName>
    </submittedName>
</protein>
<dbReference type="Pfam" id="PF03629">
    <property type="entry name" value="SASA"/>
    <property type="match status" value="1"/>
</dbReference>
<evidence type="ECO:0000256" key="1">
    <source>
        <dbReference type="ARBA" id="ARBA00022801"/>
    </source>
</evidence>
<gene>
    <name evidence="3" type="ORF">MJB10_07820</name>
</gene>
<dbReference type="EMBL" id="CP130319">
    <property type="protein sequence ID" value="WNR45991.1"/>
    <property type="molecule type" value="Genomic_DNA"/>
</dbReference>
<sequence>MNKFCKSVHSYESKVPFVASMLGTFMDLTSYPYAYMINEALMEVSSKLSSFRLVESEGLTHKGDFLHYDNPSAKQLGLRMAKVWLEIAMQTEA</sequence>
<feature type="domain" description="Sialate O-acetylesterase" evidence="2">
    <location>
        <begin position="13"/>
        <end position="84"/>
    </location>
</feature>